<gene>
    <name evidence="1" type="ordered locus">Y11_02711</name>
</gene>
<dbReference type="AlphaFoldDB" id="A0A0H3NSF4"/>
<accession>A0A0H3NSF4</accession>
<evidence type="ECO:0000313" key="1">
    <source>
        <dbReference type="EMBL" id="CBY27910.1"/>
    </source>
</evidence>
<dbReference type="HOGENOM" id="CLU_216040_0_0_6"/>
<evidence type="ECO:0000313" key="2">
    <source>
        <dbReference type="Proteomes" id="UP000008084"/>
    </source>
</evidence>
<organism evidence="1 2">
    <name type="scientific">Yersinia enterocolitica subsp. palearctica serotype O:3 (strain DSM 13030 / CIP 106945 / Y11)</name>
    <dbReference type="NCBI Taxonomy" id="930944"/>
    <lineage>
        <taxon>Bacteria</taxon>
        <taxon>Pseudomonadati</taxon>
        <taxon>Pseudomonadota</taxon>
        <taxon>Gammaproteobacteria</taxon>
        <taxon>Enterobacterales</taxon>
        <taxon>Yersiniaceae</taxon>
        <taxon>Yersinia</taxon>
    </lineage>
</organism>
<dbReference type="PATRIC" id="fig|930944.6.peg.272"/>
<dbReference type="EMBL" id="FR729477">
    <property type="protein sequence ID" value="CBY27910.1"/>
    <property type="molecule type" value="Genomic_DNA"/>
</dbReference>
<protein>
    <submittedName>
        <fullName evidence="1">Membrane-fusion protein</fullName>
    </submittedName>
</protein>
<dbReference type="KEGG" id="yey:Y11_02711"/>
<dbReference type="Proteomes" id="UP000008084">
    <property type="component" value="Chromosome"/>
</dbReference>
<sequence>MVARETQFYLSRRQNLNETVSNLQQSLKLVQQELRMTEPLAACYSTVAN</sequence>
<reference evidence="1 2" key="1">
    <citation type="journal article" date="2011" name="J. Bacteriol.">
        <title>Complete genome sequence of Yersinia enterocolitica subsp. palearctica serogroup O:3.</title>
        <authorList>
            <person name="Batzilla J."/>
            <person name="Hoper D."/>
            <person name="Antonenka U."/>
            <person name="Heesemann J."/>
            <person name="Rakin A."/>
        </authorList>
    </citation>
    <scope>NUCLEOTIDE SEQUENCE [LARGE SCALE GENOMIC DNA]</scope>
    <source>
        <strain evidence="2">DSM 13030 / CIP 106945 / Y11</strain>
    </source>
</reference>
<name>A0A0H3NSF4_YERE1</name>
<proteinExistence type="predicted"/>